<reference evidence="3" key="1">
    <citation type="submission" date="2010-12" db="EMBL/GenBank/DDBJ databases">
        <title>The genome sequence of Filifactor alocis strain ATCC 35896.</title>
        <authorList>
            <consortium name="The Broad Institute Genome Sequencing Platform"/>
            <person name="Ward D."/>
            <person name="Earl A."/>
            <person name="Feldgarden M."/>
            <person name="Young S.K."/>
            <person name="Gargeya S."/>
            <person name="Zeng Q."/>
            <person name="Alvarado L."/>
            <person name="Berlin A."/>
            <person name="Bochicchio J."/>
            <person name="Chapman S.B."/>
            <person name="Chen Z."/>
            <person name="Freedman E."/>
            <person name="Gellesch M."/>
            <person name="Goldberg J."/>
            <person name="Griggs A."/>
            <person name="Gujja S."/>
            <person name="Heilman E."/>
            <person name="Heiman D."/>
            <person name="Howarth C."/>
            <person name="Mehta T."/>
            <person name="Neiman D."/>
            <person name="Pearson M."/>
            <person name="Roberts A."/>
            <person name="Saif S."/>
            <person name="Shea T."/>
            <person name="Shenoy N."/>
            <person name="Sisk P."/>
            <person name="Stolte C."/>
            <person name="Sykes S."/>
            <person name="White J."/>
            <person name="Yandava C."/>
            <person name="Izard J."/>
            <person name="Blanton J.M."/>
            <person name="Baranova O.V."/>
            <person name="Tanner A.C."/>
            <person name="Dewhirst F.E."/>
            <person name="Haas B."/>
            <person name="Nusbaum C."/>
            <person name="Birren B."/>
        </authorList>
    </citation>
    <scope>NUCLEOTIDE SEQUENCE [LARGE SCALE GENOMIC DNA]</scope>
    <source>
        <strain evidence="3">ATCC 35896 / CCUG 47790 / D40 B5</strain>
    </source>
</reference>
<keyword evidence="1" id="KW-0472">Membrane</keyword>
<protein>
    <submittedName>
        <fullName evidence="2">Uncharacterized protein</fullName>
    </submittedName>
</protein>
<accession>D6GRY2</accession>
<sequence>MSKNISLFLMMFIVCSIIYVIFINEKNNWNSENLVRILRESKDEKTDEPSKSAMAIGIIVDTNDGEEKIAAVAAGEIGKESEQDYGLAIAEVISDDLSGNYLDLSFKVSSTVSLMSGGTAIITAYNNLNGHVLSSTKLTATSGSVTNNLNKEFFMWVGNASQVKITISEPFVTVDTGCRYPLVLCQSFILYR</sequence>
<dbReference type="Proteomes" id="UP000007468">
    <property type="component" value="Chromosome"/>
</dbReference>
<gene>
    <name evidence="2" type="ordered locus">HMPREF0389_00338</name>
</gene>
<evidence type="ECO:0000256" key="1">
    <source>
        <dbReference type="SAM" id="Phobius"/>
    </source>
</evidence>
<dbReference type="PATRIC" id="fig|546269.5.peg.318"/>
<dbReference type="KEGG" id="faa:HMPREF0389_00338"/>
<keyword evidence="1" id="KW-1133">Transmembrane helix</keyword>
<proteinExistence type="predicted"/>
<keyword evidence="1" id="KW-0812">Transmembrane</keyword>
<organism evidence="2 3">
    <name type="scientific">Filifactor alocis (strain ATCC 35896 / CCUG 47790 / D40 B5)</name>
    <name type="common">Fusobacterium alocis</name>
    <dbReference type="NCBI Taxonomy" id="546269"/>
    <lineage>
        <taxon>Bacteria</taxon>
        <taxon>Bacillati</taxon>
        <taxon>Bacillota</taxon>
        <taxon>Clostridia</taxon>
        <taxon>Peptostreptococcales</taxon>
        <taxon>Filifactoraceae</taxon>
        <taxon>Filifactor</taxon>
    </lineage>
</organism>
<evidence type="ECO:0000313" key="2">
    <source>
        <dbReference type="EMBL" id="EFE28423.1"/>
    </source>
</evidence>
<name>D6GRY2_FILAD</name>
<keyword evidence="3" id="KW-1185">Reference proteome</keyword>
<dbReference type="AlphaFoldDB" id="D6GRY2"/>
<dbReference type="EMBL" id="CP002390">
    <property type="protein sequence ID" value="EFE28423.1"/>
    <property type="molecule type" value="Genomic_DNA"/>
</dbReference>
<feature type="transmembrane region" description="Helical" evidence="1">
    <location>
        <begin position="6"/>
        <end position="23"/>
    </location>
</feature>
<dbReference type="RefSeq" id="WP_014261969.1">
    <property type="nucleotide sequence ID" value="NC_016630.1"/>
</dbReference>
<evidence type="ECO:0000313" key="3">
    <source>
        <dbReference type="Proteomes" id="UP000007468"/>
    </source>
</evidence>